<dbReference type="AlphaFoldDB" id="A0A1R2AL31"/>
<evidence type="ECO:0000313" key="1">
    <source>
        <dbReference type="EMBL" id="OMJ65222.1"/>
    </source>
</evidence>
<evidence type="ECO:0000313" key="2">
    <source>
        <dbReference type="Proteomes" id="UP000187209"/>
    </source>
</evidence>
<proteinExistence type="predicted"/>
<dbReference type="EMBL" id="MPUH01002327">
    <property type="protein sequence ID" value="OMJ65222.1"/>
    <property type="molecule type" value="Genomic_DNA"/>
</dbReference>
<name>A0A1R2AL31_9CILI</name>
<accession>A0A1R2AL31</accession>
<protein>
    <submittedName>
        <fullName evidence="1">Uncharacterized protein</fullName>
    </submittedName>
</protein>
<sequence>MSLIVVDYLFDLFLSEILPNANNIIIICNDKCMIHDSFLVKYTIISSIDHLNKGGSFILKVASEIQRGFIFSLLISKYPVSYIFTPRKDIISLYLPSCRLQDLRTPSKQSQAKIQNFAQNEPIISSPSVVSSQNSQASSQIKPQLSLYDQVYTESLNKYYETILSTPIKATKLKSARAQLRNIVDGVITSVKKKTGLQDICESEELTDAIITDLSDYSIINLSSMVIDYNEEEIEAYFGWKKNKNFIPRHKNGGNKPKRQEEVKRPPFSEDLLEIVQAITKQSAQDDLLWNIATIGELTHLLKSTLNKFCNNNNRQFTEAQSNQINSQVLKRVLEAKFMINDIKNLDEVCVAPNKFFFIKLQLRR</sequence>
<reference evidence="1 2" key="1">
    <citation type="submission" date="2016-11" db="EMBL/GenBank/DDBJ databases">
        <title>The macronuclear genome of Stentor coeruleus: a giant cell with tiny introns.</title>
        <authorList>
            <person name="Slabodnick M."/>
            <person name="Ruby J.G."/>
            <person name="Reiff S.B."/>
            <person name="Swart E.C."/>
            <person name="Gosai S."/>
            <person name="Prabakaran S."/>
            <person name="Witkowska E."/>
            <person name="Larue G.E."/>
            <person name="Fisher S."/>
            <person name="Freeman R.M."/>
            <person name="Gunawardena J."/>
            <person name="Chu W."/>
            <person name="Stover N.A."/>
            <person name="Gregory B.D."/>
            <person name="Nowacki M."/>
            <person name="Derisi J."/>
            <person name="Roy S.W."/>
            <person name="Marshall W.F."/>
            <person name="Sood P."/>
        </authorList>
    </citation>
    <scope>NUCLEOTIDE SEQUENCE [LARGE SCALE GENOMIC DNA]</scope>
    <source>
        <strain evidence="1">WM001</strain>
    </source>
</reference>
<gene>
    <name evidence="1" type="ORF">SteCoe_38771</name>
</gene>
<dbReference type="Proteomes" id="UP000187209">
    <property type="component" value="Unassembled WGS sequence"/>
</dbReference>
<dbReference type="OrthoDB" id="324701at2759"/>
<keyword evidence="2" id="KW-1185">Reference proteome</keyword>
<comment type="caution">
    <text evidence="1">The sequence shown here is derived from an EMBL/GenBank/DDBJ whole genome shotgun (WGS) entry which is preliminary data.</text>
</comment>
<organism evidence="1 2">
    <name type="scientific">Stentor coeruleus</name>
    <dbReference type="NCBI Taxonomy" id="5963"/>
    <lineage>
        <taxon>Eukaryota</taxon>
        <taxon>Sar</taxon>
        <taxon>Alveolata</taxon>
        <taxon>Ciliophora</taxon>
        <taxon>Postciliodesmatophora</taxon>
        <taxon>Heterotrichea</taxon>
        <taxon>Heterotrichida</taxon>
        <taxon>Stentoridae</taxon>
        <taxon>Stentor</taxon>
    </lineage>
</organism>